<dbReference type="EMBL" id="MU274905">
    <property type="protein sequence ID" value="KAI0091792.1"/>
    <property type="molecule type" value="Genomic_DNA"/>
</dbReference>
<name>A0ACB8UBM3_9APHY</name>
<protein>
    <submittedName>
        <fullName evidence="1">Programmed cell death protein 2</fullName>
    </submittedName>
</protein>
<sequence>MAPHYDVDDDWSDSDEETGCDVETSVQLGVPDGPLDSAEDRLDAAVSRIGGHPAFLTSPEPPIESALCKNCSTPMELLVQVWCPMEESPCDRALYVWGCSRGVCQKLEGSVRAWRGLKFNEKYAAKLQNRKEKQRQKELARVKADEEEAKRKSSMKTNPFSMGATPSALNSFGLGTAIFGQCEPKELNEEIEGELDKIIGEGDDAAEDSESSEQDEAEDGLLVTAMAATTLESSPWASAPAYDVLYLSTIAEYLPPAPKPKLSISKEDEVNGDNMEGGSKVKDTTWGLEGYENSLDIDHAFERFSKRVGYEGEQCLRYELCGTPLPFGSDKVFDLLFPPPPKPNLPVTKPDSMVVPPVKRTYDPSSVPMCPHCQGKRVFECQLMPNLINVLKRVNESQGKEKTKQTDEERRKEVGKQLNSTADIDRVGMEWGTCFVFSCERDCCIEAGSDVKNCWREEVVFVQWDV</sequence>
<accession>A0ACB8UBM3</accession>
<organism evidence="1 2">
    <name type="scientific">Irpex rosettiformis</name>
    <dbReference type="NCBI Taxonomy" id="378272"/>
    <lineage>
        <taxon>Eukaryota</taxon>
        <taxon>Fungi</taxon>
        <taxon>Dikarya</taxon>
        <taxon>Basidiomycota</taxon>
        <taxon>Agaricomycotina</taxon>
        <taxon>Agaricomycetes</taxon>
        <taxon>Polyporales</taxon>
        <taxon>Irpicaceae</taxon>
        <taxon>Irpex</taxon>
    </lineage>
</organism>
<comment type="caution">
    <text evidence="1">The sequence shown here is derived from an EMBL/GenBank/DDBJ whole genome shotgun (WGS) entry which is preliminary data.</text>
</comment>
<reference evidence="1" key="1">
    <citation type="journal article" date="2021" name="Environ. Microbiol.">
        <title>Gene family expansions and transcriptome signatures uncover fungal adaptations to wood decay.</title>
        <authorList>
            <person name="Hage H."/>
            <person name="Miyauchi S."/>
            <person name="Viragh M."/>
            <person name="Drula E."/>
            <person name="Min B."/>
            <person name="Chaduli D."/>
            <person name="Navarro D."/>
            <person name="Favel A."/>
            <person name="Norest M."/>
            <person name="Lesage-Meessen L."/>
            <person name="Balint B."/>
            <person name="Merenyi Z."/>
            <person name="de Eugenio L."/>
            <person name="Morin E."/>
            <person name="Martinez A.T."/>
            <person name="Baldrian P."/>
            <person name="Stursova M."/>
            <person name="Martinez M.J."/>
            <person name="Novotny C."/>
            <person name="Magnuson J.K."/>
            <person name="Spatafora J.W."/>
            <person name="Maurice S."/>
            <person name="Pangilinan J."/>
            <person name="Andreopoulos W."/>
            <person name="LaButti K."/>
            <person name="Hundley H."/>
            <person name="Na H."/>
            <person name="Kuo A."/>
            <person name="Barry K."/>
            <person name="Lipzen A."/>
            <person name="Henrissat B."/>
            <person name="Riley R."/>
            <person name="Ahrendt S."/>
            <person name="Nagy L.G."/>
            <person name="Grigoriev I.V."/>
            <person name="Martin F."/>
            <person name="Rosso M.N."/>
        </authorList>
    </citation>
    <scope>NUCLEOTIDE SEQUENCE</scope>
    <source>
        <strain evidence="1">CBS 384.51</strain>
    </source>
</reference>
<evidence type="ECO:0000313" key="2">
    <source>
        <dbReference type="Proteomes" id="UP001055072"/>
    </source>
</evidence>
<proteinExistence type="predicted"/>
<dbReference type="Proteomes" id="UP001055072">
    <property type="component" value="Unassembled WGS sequence"/>
</dbReference>
<keyword evidence="2" id="KW-1185">Reference proteome</keyword>
<evidence type="ECO:0000313" key="1">
    <source>
        <dbReference type="EMBL" id="KAI0091792.1"/>
    </source>
</evidence>
<gene>
    <name evidence="1" type="ORF">BDY19DRAFT_885229</name>
</gene>